<feature type="transmembrane region" description="Helical" evidence="1">
    <location>
        <begin position="12"/>
        <end position="31"/>
    </location>
</feature>
<evidence type="ECO:0000313" key="3">
    <source>
        <dbReference type="Proteomes" id="UP000487757"/>
    </source>
</evidence>
<keyword evidence="1" id="KW-0812">Transmembrane</keyword>
<dbReference type="RefSeq" id="WP_154281228.1">
    <property type="nucleotide sequence ID" value="NZ_JBHUJQ010000001.1"/>
</dbReference>
<feature type="transmembrane region" description="Helical" evidence="1">
    <location>
        <begin position="51"/>
        <end position="70"/>
    </location>
</feature>
<protein>
    <submittedName>
        <fullName evidence="2">Uncharacterized protein</fullName>
    </submittedName>
</protein>
<keyword evidence="1" id="KW-1133">Transmembrane helix</keyword>
<dbReference type="EMBL" id="WKKH01000019">
    <property type="protein sequence ID" value="MRX77001.1"/>
    <property type="molecule type" value="Genomic_DNA"/>
</dbReference>
<name>A0A7K0FZX3_9SPHI</name>
<keyword evidence="3" id="KW-1185">Reference proteome</keyword>
<dbReference type="Proteomes" id="UP000487757">
    <property type="component" value="Unassembled WGS sequence"/>
</dbReference>
<organism evidence="2 3">
    <name type="scientific">Pedobacter petrophilus</name>
    <dbReference type="NCBI Taxonomy" id="1908241"/>
    <lineage>
        <taxon>Bacteria</taxon>
        <taxon>Pseudomonadati</taxon>
        <taxon>Bacteroidota</taxon>
        <taxon>Sphingobacteriia</taxon>
        <taxon>Sphingobacteriales</taxon>
        <taxon>Sphingobacteriaceae</taxon>
        <taxon>Pedobacter</taxon>
    </lineage>
</organism>
<keyword evidence="1" id="KW-0472">Membrane</keyword>
<reference evidence="2 3" key="1">
    <citation type="submission" date="2019-11" db="EMBL/GenBank/DDBJ databases">
        <title>Pedobacter petrophilus genome.</title>
        <authorList>
            <person name="Feldbauer M.J."/>
            <person name="Newman J.D."/>
        </authorList>
    </citation>
    <scope>NUCLEOTIDE SEQUENCE [LARGE SCALE GENOMIC DNA]</scope>
    <source>
        <strain evidence="2 3">LMG 29686</strain>
    </source>
</reference>
<sequence length="89" mass="10338">MDSKISHQKIAIRTFLKVLLMIAVIFIINSWPSIKQSLDGKTPPFEYWLDHSFKMSNILLIIGFGAYFYYKDLTDQKALIAQQSEIEKP</sequence>
<proteinExistence type="predicted"/>
<evidence type="ECO:0000313" key="2">
    <source>
        <dbReference type="EMBL" id="MRX77001.1"/>
    </source>
</evidence>
<dbReference type="AlphaFoldDB" id="A0A7K0FZX3"/>
<gene>
    <name evidence="2" type="ORF">GJU39_12985</name>
</gene>
<comment type="caution">
    <text evidence="2">The sequence shown here is derived from an EMBL/GenBank/DDBJ whole genome shotgun (WGS) entry which is preliminary data.</text>
</comment>
<accession>A0A7K0FZX3</accession>
<evidence type="ECO:0000256" key="1">
    <source>
        <dbReference type="SAM" id="Phobius"/>
    </source>
</evidence>
<dbReference type="OrthoDB" id="771227at2"/>